<protein>
    <submittedName>
        <fullName evidence="2">Uncharacterized protein</fullName>
    </submittedName>
</protein>
<keyword evidence="1" id="KW-0812">Transmembrane</keyword>
<proteinExistence type="predicted"/>
<keyword evidence="1" id="KW-0472">Membrane</keyword>
<gene>
    <name evidence="2" type="ORF">LPB137_05740</name>
</gene>
<reference evidence="2 3" key="1">
    <citation type="submission" date="2017-01" db="EMBL/GenBank/DDBJ databases">
        <title>Genome sequencing of Arcobacter sp. LPB0137.</title>
        <authorList>
            <person name="Lee G.-W."/>
            <person name="Yi H."/>
        </authorList>
    </citation>
    <scope>NUCLEOTIDE SEQUENCE [LARGE SCALE GENOMIC DNA]</scope>
    <source>
        <strain evidence="2 3">LPB0137</strain>
    </source>
</reference>
<organism evidence="2 3">
    <name type="scientific">Poseidonibacter parvus</name>
    <dbReference type="NCBI Taxonomy" id="1850254"/>
    <lineage>
        <taxon>Bacteria</taxon>
        <taxon>Pseudomonadati</taxon>
        <taxon>Campylobacterota</taxon>
        <taxon>Epsilonproteobacteria</taxon>
        <taxon>Campylobacterales</taxon>
        <taxon>Arcobacteraceae</taxon>
        <taxon>Poseidonibacter</taxon>
    </lineage>
</organism>
<dbReference type="AlphaFoldDB" id="A0A1P8KLH6"/>
<accession>A0A1P8KLH6</accession>
<dbReference type="KEGG" id="alp:LPB137_05740"/>
<dbReference type="Proteomes" id="UP000186074">
    <property type="component" value="Chromosome"/>
</dbReference>
<feature type="transmembrane region" description="Helical" evidence="1">
    <location>
        <begin position="20"/>
        <end position="44"/>
    </location>
</feature>
<evidence type="ECO:0000313" key="2">
    <source>
        <dbReference type="EMBL" id="APW65382.1"/>
    </source>
</evidence>
<name>A0A1P8KLH6_9BACT</name>
<sequence length="160" mass="19172">MWIFPMCVTVYLLMDIYYEILGGISLYLFCIVAFGVIFAFSFIITRKGKRLEYVGIYFMTYLITSIFCIVMLFPQTSKEQYLEAPVLNKIRKSTSRSTGVYAYLLELNINDKEKFEYFVPKRIWNNIRPKNIVFVFYKENIFGFKVVKDVRQTIEKRKRY</sequence>
<keyword evidence="1" id="KW-1133">Transmembrane helix</keyword>
<keyword evidence="3" id="KW-1185">Reference proteome</keyword>
<evidence type="ECO:0000313" key="3">
    <source>
        <dbReference type="Proteomes" id="UP000186074"/>
    </source>
</evidence>
<feature type="transmembrane region" description="Helical" evidence="1">
    <location>
        <begin position="56"/>
        <end position="73"/>
    </location>
</feature>
<dbReference type="STRING" id="1850254.LPB137_05740"/>
<evidence type="ECO:0000256" key="1">
    <source>
        <dbReference type="SAM" id="Phobius"/>
    </source>
</evidence>
<dbReference type="EMBL" id="CP019070">
    <property type="protein sequence ID" value="APW65382.1"/>
    <property type="molecule type" value="Genomic_DNA"/>
</dbReference>